<dbReference type="EMBL" id="RFFM01000014">
    <property type="protein sequence ID" value="RMH87446.1"/>
    <property type="molecule type" value="Genomic_DNA"/>
</dbReference>
<comment type="caution">
    <text evidence="1">The sequence shown here is derived from an EMBL/GenBank/DDBJ whole genome shotgun (WGS) entry which is preliminary data.</text>
</comment>
<dbReference type="Proteomes" id="UP000269774">
    <property type="component" value="Unassembled WGS sequence"/>
</dbReference>
<protein>
    <recommendedName>
        <fullName evidence="3">Co-chaperone DjlA N-terminal domain-containing protein</fullName>
    </recommendedName>
</protein>
<evidence type="ECO:0000313" key="1">
    <source>
        <dbReference type="EMBL" id="RMH87446.1"/>
    </source>
</evidence>
<name>A0A3M2HCI3_9GAMM</name>
<gene>
    <name evidence="1" type="ORF">EA797_21525</name>
</gene>
<reference evidence="1 2" key="1">
    <citation type="submission" date="2018-10" db="EMBL/GenBank/DDBJ databases">
        <title>Pseudomonas zhaodongensis NEAU-ST5-21(T) genome.</title>
        <authorList>
            <person name="Peng J."/>
            <person name="Liu Z.-P."/>
        </authorList>
    </citation>
    <scope>NUCLEOTIDE SEQUENCE [LARGE SCALE GENOMIC DNA]</scope>
    <source>
        <strain evidence="1 2">NEAU-ST5-21</strain>
    </source>
</reference>
<sequence length="67" mass="7267">MEFLARTLILACKHINDQSNSDSDADVELLEAIAAELGSASDAEKQCLVKSAKLLGYEAWPEEMGIL</sequence>
<evidence type="ECO:0008006" key="3">
    <source>
        <dbReference type="Google" id="ProtNLM"/>
    </source>
</evidence>
<organism evidence="1 2">
    <name type="scientific">Stutzerimonas zhaodongensis</name>
    <dbReference type="NCBI Taxonomy" id="1176257"/>
    <lineage>
        <taxon>Bacteria</taxon>
        <taxon>Pseudomonadati</taxon>
        <taxon>Pseudomonadota</taxon>
        <taxon>Gammaproteobacteria</taxon>
        <taxon>Pseudomonadales</taxon>
        <taxon>Pseudomonadaceae</taxon>
        <taxon>Stutzerimonas</taxon>
    </lineage>
</organism>
<evidence type="ECO:0000313" key="2">
    <source>
        <dbReference type="Proteomes" id="UP000269774"/>
    </source>
</evidence>
<dbReference type="AlphaFoldDB" id="A0A3M2HCI3"/>
<keyword evidence="2" id="KW-1185">Reference proteome</keyword>
<accession>A0A3M2HCI3</accession>
<dbReference type="RefSeq" id="WP_122169013.1">
    <property type="nucleotide sequence ID" value="NZ_JAMOIB010000028.1"/>
</dbReference>
<proteinExistence type="predicted"/>
<dbReference type="OrthoDB" id="7016469at2"/>